<evidence type="ECO:0000313" key="3">
    <source>
        <dbReference type="Proteomes" id="UP001521785"/>
    </source>
</evidence>
<reference evidence="2 3" key="1">
    <citation type="submission" date="2024-02" db="EMBL/GenBank/DDBJ databases">
        <title>De novo assembly and annotation of 12 fungi associated with fruit tree decline syndrome in Ontario, Canada.</title>
        <authorList>
            <person name="Sulman M."/>
            <person name="Ellouze W."/>
            <person name="Ilyukhin E."/>
        </authorList>
    </citation>
    <scope>NUCLEOTIDE SEQUENCE [LARGE SCALE GENOMIC DNA]</scope>
    <source>
        <strain evidence="2 3">M42-189</strain>
    </source>
</reference>
<name>A0ABR3R0R3_9PLEO</name>
<feature type="region of interest" description="Disordered" evidence="1">
    <location>
        <begin position="343"/>
        <end position="380"/>
    </location>
</feature>
<feature type="compositionally biased region" description="Basic and acidic residues" evidence="1">
    <location>
        <begin position="370"/>
        <end position="380"/>
    </location>
</feature>
<sequence length="422" mass="47458">MALLDASAVSKWANEEFPEDFAALPSVETLAFEELSPAGELLDVSDKKYPLFCPKASITSHLLRVGELDSGTERPEDGYVAYAFLSLENPGLSLKFRYAYKYRPNRYIEITNGHPHILWKMPFCEMLGAGSAYTKVLIDVLVYYYFLGAGHLNEIYRPWPSRFSHTRFFCDNFKTACAMMKNNGRGSLAKPKGIHNSATMPMAKTISIPKANLKPKEANLKLMKANLKPKEIPTPKTIPKLKAMPQTLQPRYDEHESHGTLEHGAGGDQGAVVHQDATISSNEVDQASKTEPPRPDFKRAYREIEGAYNLLAESNKRLKTENRDLSLGNERWPVEKKRLEEELKREKESTQTLEKEVAAKENARTTAEQRAIKAEGRAETAERKLVALESALKREKSITDQAVGKTARLEFELQALKSAQRS</sequence>
<proteinExistence type="predicted"/>
<evidence type="ECO:0000256" key="1">
    <source>
        <dbReference type="SAM" id="MobiDB-lite"/>
    </source>
</evidence>
<evidence type="ECO:0000313" key="2">
    <source>
        <dbReference type="EMBL" id="KAL1598006.1"/>
    </source>
</evidence>
<dbReference type="EMBL" id="JAKJXO020000012">
    <property type="protein sequence ID" value="KAL1598006.1"/>
    <property type="molecule type" value="Genomic_DNA"/>
</dbReference>
<keyword evidence="3" id="KW-1185">Reference proteome</keyword>
<feature type="compositionally biased region" description="Basic and acidic residues" evidence="1">
    <location>
        <begin position="343"/>
        <end position="363"/>
    </location>
</feature>
<accession>A0ABR3R0R3</accession>
<dbReference type="Proteomes" id="UP001521785">
    <property type="component" value="Unassembled WGS sequence"/>
</dbReference>
<comment type="caution">
    <text evidence="2">The sequence shown here is derived from an EMBL/GenBank/DDBJ whole genome shotgun (WGS) entry which is preliminary data.</text>
</comment>
<organism evidence="2 3">
    <name type="scientific">Paraconiothyrium brasiliense</name>
    <dbReference type="NCBI Taxonomy" id="300254"/>
    <lineage>
        <taxon>Eukaryota</taxon>
        <taxon>Fungi</taxon>
        <taxon>Dikarya</taxon>
        <taxon>Ascomycota</taxon>
        <taxon>Pezizomycotina</taxon>
        <taxon>Dothideomycetes</taxon>
        <taxon>Pleosporomycetidae</taxon>
        <taxon>Pleosporales</taxon>
        <taxon>Massarineae</taxon>
        <taxon>Didymosphaeriaceae</taxon>
        <taxon>Paraconiothyrium</taxon>
    </lineage>
</organism>
<protein>
    <submittedName>
        <fullName evidence="2">Uncharacterized protein</fullName>
    </submittedName>
</protein>
<gene>
    <name evidence="2" type="ORF">SLS60_008494</name>
</gene>